<sequence length="108" mass="11914">MDQDDPLDIAIGARVRTIREARRMPQSGLGKALGVSFQQIQKYEKGVNRMSGSTLIRCAEALDTSVAALCGEKDEAPEAVPFMREFAALTSDQRKAVLDLVRVMRRCS</sequence>
<dbReference type="Pfam" id="PF01381">
    <property type="entry name" value="HTH_3"/>
    <property type="match status" value="1"/>
</dbReference>
<feature type="domain" description="HTH cro/C1-type" evidence="1">
    <location>
        <begin position="15"/>
        <end position="69"/>
    </location>
</feature>
<dbReference type="PROSITE" id="PS50943">
    <property type="entry name" value="HTH_CROC1"/>
    <property type="match status" value="1"/>
</dbReference>
<reference evidence="2" key="1">
    <citation type="submission" date="2022-05" db="EMBL/GenBank/DDBJ databases">
        <title>Brevundimonas albigilva TT17 genome sequence.</title>
        <authorList>
            <person name="Lee K."/>
            <person name="Son H."/>
        </authorList>
    </citation>
    <scope>NUCLEOTIDE SEQUENCE</scope>
    <source>
        <strain evidence="2">TT17</strain>
    </source>
</reference>
<protein>
    <submittedName>
        <fullName evidence="2">Helix-turn-helix domain-containing protein</fullName>
    </submittedName>
</protein>
<dbReference type="InterPro" id="IPR010982">
    <property type="entry name" value="Lambda_DNA-bd_dom_sf"/>
</dbReference>
<evidence type="ECO:0000313" key="2">
    <source>
        <dbReference type="EMBL" id="URI14999.1"/>
    </source>
</evidence>
<dbReference type="SMART" id="SM00530">
    <property type="entry name" value="HTH_XRE"/>
    <property type="match status" value="1"/>
</dbReference>
<dbReference type="Proteomes" id="UP001055429">
    <property type="component" value="Chromosome"/>
</dbReference>
<dbReference type="Gene3D" id="1.10.260.40">
    <property type="entry name" value="lambda repressor-like DNA-binding domains"/>
    <property type="match status" value="1"/>
</dbReference>
<gene>
    <name evidence="2" type="ORF">M8231_14525</name>
</gene>
<dbReference type="CDD" id="cd00093">
    <property type="entry name" value="HTH_XRE"/>
    <property type="match status" value="1"/>
</dbReference>
<organism evidence="2 3">
    <name type="scientific">Brevundimonas albigilva</name>
    <dbReference type="NCBI Taxonomy" id="1312364"/>
    <lineage>
        <taxon>Bacteria</taxon>
        <taxon>Pseudomonadati</taxon>
        <taxon>Pseudomonadota</taxon>
        <taxon>Alphaproteobacteria</taxon>
        <taxon>Caulobacterales</taxon>
        <taxon>Caulobacteraceae</taxon>
        <taxon>Brevundimonas</taxon>
    </lineage>
</organism>
<dbReference type="InterPro" id="IPR001387">
    <property type="entry name" value="Cro/C1-type_HTH"/>
</dbReference>
<evidence type="ECO:0000259" key="1">
    <source>
        <dbReference type="PROSITE" id="PS50943"/>
    </source>
</evidence>
<dbReference type="RefSeq" id="WP_250201786.1">
    <property type="nucleotide sequence ID" value="NZ_CP097649.1"/>
</dbReference>
<proteinExistence type="predicted"/>
<dbReference type="EMBL" id="CP097649">
    <property type="protein sequence ID" value="URI14999.1"/>
    <property type="molecule type" value="Genomic_DNA"/>
</dbReference>
<accession>A0ABY4SL49</accession>
<keyword evidence="3" id="KW-1185">Reference proteome</keyword>
<evidence type="ECO:0000313" key="3">
    <source>
        <dbReference type="Proteomes" id="UP001055429"/>
    </source>
</evidence>
<name>A0ABY4SL49_9CAUL</name>
<dbReference type="SUPFAM" id="SSF47413">
    <property type="entry name" value="lambda repressor-like DNA-binding domains"/>
    <property type="match status" value="1"/>
</dbReference>